<dbReference type="GO" id="GO:0009653">
    <property type="term" value="P:anatomical structure morphogenesis"/>
    <property type="evidence" value="ECO:0007669"/>
    <property type="project" value="TreeGrafter"/>
</dbReference>
<feature type="repeat" description="CSPG" evidence="4">
    <location>
        <begin position="166"/>
        <end position="299"/>
    </location>
</feature>
<dbReference type="InterPro" id="IPR051561">
    <property type="entry name" value="FRAS1_ECM"/>
</dbReference>
<organism evidence="6 7">
    <name type="scientific">Bos mutus</name>
    <name type="common">wild yak</name>
    <dbReference type="NCBI Taxonomy" id="72004"/>
    <lineage>
        <taxon>Eukaryota</taxon>
        <taxon>Metazoa</taxon>
        <taxon>Chordata</taxon>
        <taxon>Craniata</taxon>
        <taxon>Vertebrata</taxon>
        <taxon>Euteleostomi</taxon>
        <taxon>Mammalia</taxon>
        <taxon>Eutheria</taxon>
        <taxon>Laurasiatheria</taxon>
        <taxon>Artiodactyla</taxon>
        <taxon>Ruminantia</taxon>
        <taxon>Pecora</taxon>
        <taxon>Bovidae</taxon>
        <taxon>Bovinae</taxon>
        <taxon>Bos</taxon>
    </lineage>
</organism>
<dbReference type="Pfam" id="PF16184">
    <property type="entry name" value="Cadherin_3"/>
    <property type="match status" value="1"/>
</dbReference>
<dbReference type="PANTHER" id="PTHR45739:SF5">
    <property type="entry name" value="FRAS1-RELATED EXTRACELLULAR MATRIX PROTEIN 3"/>
    <property type="match status" value="1"/>
</dbReference>
<evidence type="ECO:0000313" key="6">
    <source>
        <dbReference type="EMBL" id="MXQ85818.1"/>
    </source>
</evidence>
<evidence type="ECO:0000256" key="2">
    <source>
        <dbReference type="ARBA" id="ARBA00022737"/>
    </source>
</evidence>
<comment type="caution">
    <text evidence="6">The sequence shown here is derived from an EMBL/GenBank/DDBJ whole genome shotgun (WGS) entry which is preliminary data.</text>
</comment>
<sequence>MDIDSEDLTIHFVLEDQPLEGEEEERRGDLAPSSFNSKQHLEEMLLWQSEPPRAPEDEGWYYVGKGGLYEKDSDDQHLWYTLLMPPTDTDDNHQVRAGDIVLTDSPDTPTVHFTQAQVNHHEVAYQPLWEKLGIVLRIVQFTYQVEDAAGNSVPGTFTFLRPVDNQPPQVTNRGFTVLEGESFSLSSNELHVSDPDTDIDQIVFILVWGSALLDVSIDVLENTATEITMDIIYGLKDTGNLMLSFTVEDSPKLGIILVNGLPTEQFTQEDLISGTVVYVHTGGEVGFQKQPDAFRLAFSKDLISG</sequence>
<keyword evidence="3" id="KW-0325">Glycoprotein</keyword>
<name>A0A6B0R6K3_9CETA</name>
<keyword evidence="2" id="KW-0677">Repeat</keyword>
<dbReference type="Proteomes" id="UP000322234">
    <property type="component" value="Unassembled WGS sequence"/>
</dbReference>
<proteinExistence type="predicted"/>
<dbReference type="InterPro" id="IPR039005">
    <property type="entry name" value="CSPG_rpt"/>
</dbReference>
<protein>
    <recommendedName>
        <fullName evidence="8">Cadherin domain-containing protein</fullName>
    </recommendedName>
</protein>
<evidence type="ECO:0000256" key="5">
    <source>
        <dbReference type="SAM" id="MobiDB-lite"/>
    </source>
</evidence>
<gene>
    <name evidence="6" type="ORF">E5288_WYG010291</name>
</gene>
<reference evidence="6" key="1">
    <citation type="submission" date="2019-10" db="EMBL/GenBank/DDBJ databases">
        <title>The sequence and de novo assembly of the wild yak genome.</title>
        <authorList>
            <person name="Liu Y."/>
        </authorList>
    </citation>
    <scope>NUCLEOTIDE SEQUENCE [LARGE SCALE GENOMIC DNA]</scope>
    <source>
        <strain evidence="6">WY2019</strain>
    </source>
</reference>
<dbReference type="PANTHER" id="PTHR45739">
    <property type="entry name" value="MATRIX PROTEIN, PUTATIVE-RELATED"/>
    <property type="match status" value="1"/>
</dbReference>
<evidence type="ECO:0000256" key="1">
    <source>
        <dbReference type="ARBA" id="ARBA00022729"/>
    </source>
</evidence>
<accession>A0A6B0R6K3</accession>
<evidence type="ECO:0000256" key="4">
    <source>
        <dbReference type="PROSITE-ProRule" id="PRU01201"/>
    </source>
</evidence>
<keyword evidence="7" id="KW-1185">Reference proteome</keyword>
<keyword evidence="1" id="KW-0732">Signal</keyword>
<evidence type="ECO:0008006" key="8">
    <source>
        <dbReference type="Google" id="ProtNLM"/>
    </source>
</evidence>
<evidence type="ECO:0000313" key="7">
    <source>
        <dbReference type="Proteomes" id="UP000322234"/>
    </source>
</evidence>
<dbReference type="EMBL" id="VBQZ03000029">
    <property type="protein sequence ID" value="MXQ85818.1"/>
    <property type="molecule type" value="Genomic_DNA"/>
</dbReference>
<dbReference type="PROSITE" id="PS51854">
    <property type="entry name" value="CSPG"/>
    <property type="match status" value="1"/>
</dbReference>
<feature type="region of interest" description="Disordered" evidence="5">
    <location>
        <begin position="15"/>
        <end position="35"/>
    </location>
</feature>
<evidence type="ECO:0000256" key="3">
    <source>
        <dbReference type="ARBA" id="ARBA00023180"/>
    </source>
</evidence>
<dbReference type="AlphaFoldDB" id="A0A6B0R6K3"/>